<evidence type="ECO:0000256" key="2">
    <source>
        <dbReference type="ARBA" id="ARBA00009773"/>
    </source>
</evidence>
<dbReference type="RefSeq" id="WP_076756613.1">
    <property type="nucleotide sequence ID" value="NZ_FTPL01000001.1"/>
</dbReference>
<dbReference type="Proteomes" id="UP000187550">
    <property type="component" value="Unassembled WGS sequence"/>
</dbReference>
<keyword evidence="4 6" id="KW-1133">Transmembrane helix</keyword>
<feature type="transmembrane region" description="Helical" evidence="6">
    <location>
        <begin position="162"/>
        <end position="187"/>
    </location>
</feature>
<reference evidence="8" key="1">
    <citation type="submission" date="2017-01" db="EMBL/GenBank/DDBJ databases">
        <authorList>
            <person name="Varghese N."/>
            <person name="Submissions S."/>
        </authorList>
    </citation>
    <scope>NUCLEOTIDE SEQUENCE [LARGE SCALE GENOMIC DNA]</scope>
    <source>
        <strain evidence="8">MNA4</strain>
    </source>
</reference>
<feature type="transmembrane region" description="Helical" evidence="6">
    <location>
        <begin position="208"/>
        <end position="235"/>
    </location>
</feature>
<evidence type="ECO:0000256" key="3">
    <source>
        <dbReference type="ARBA" id="ARBA00022692"/>
    </source>
</evidence>
<dbReference type="AlphaFoldDB" id="A0A1U7PJI1"/>
<dbReference type="PANTHER" id="PTHR21716">
    <property type="entry name" value="TRANSMEMBRANE PROTEIN"/>
    <property type="match status" value="1"/>
</dbReference>
<comment type="subcellular location">
    <subcellularLocation>
        <location evidence="1">Membrane</location>
        <topology evidence="1">Multi-pass membrane protein</topology>
    </subcellularLocation>
</comment>
<dbReference type="Pfam" id="PF01594">
    <property type="entry name" value="AI-2E_transport"/>
    <property type="match status" value="1"/>
</dbReference>
<dbReference type="PANTHER" id="PTHR21716:SF68">
    <property type="entry name" value="TRANSPORT PROTEIN YTVI-RELATED"/>
    <property type="match status" value="1"/>
</dbReference>
<evidence type="ECO:0000313" key="7">
    <source>
        <dbReference type="EMBL" id="SIT68037.1"/>
    </source>
</evidence>
<dbReference type="NCBIfam" id="TIGR02872">
    <property type="entry name" value="spore_ytvI"/>
    <property type="match status" value="1"/>
</dbReference>
<keyword evidence="5 6" id="KW-0472">Membrane</keyword>
<dbReference type="GO" id="GO:0055085">
    <property type="term" value="P:transmembrane transport"/>
    <property type="evidence" value="ECO:0007669"/>
    <property type="project" value="TreeGrafter"/>
</dbReference>
<accession>A0A1U7PJI1</accession>
<evidence type="ECO:0000256" key="6">
    <source>
        <dbReference type="SAM" id="Phobius"/>
    </source>
</evidence>
<feature type="transmembrane region" description="Helical" evidence="6">
    <location>
        <begin position="312"/>
        <end position="337"/>
    </location>
</feature>
<proteinExistence type="inferred from homology"/>
<evidence type="ECO:0000256" key="4">
    <source>
        <dbReference type="ARBA" id="ARBA00022989"/>
    </source>
</evidence>
<feature type="transmembrane region" description="Helical" evidence="6">
    <location>
        <begin position="62"/>
        <end position="81"/>
    </location>
</feature>
<dbReference type="InterPro" id="IPR014227">
    <property type="entry name" value="YtvI-like"/>
</dbReference>
<dbReference type="OrthoDB" id="9774361at2"/>
<keyword evidence="8" id="KW-1185">Reference proteome</keyword>
<organism evidence="7 8">
    <name type="scientific">Edaphobacillus lindanitolerans</name>
    <dbReference type="NCBI Taxonomy" id="550447"/>
    <lineage>
        <taxon>Bacteria</taxon>
        <taxon>Bacillati</taxon>
        <taxon>Bacillota</taxon>
        <taxon>Bacilli</taxon>
        <taxon>Bacillales</taxon>
        <taxon>Bacillaceae</taxon>
        <taxon>Edaphobacillus</taxon>
    </lineage>
</organism>
<gene>
    <name evidence="7" type="ORF">SAMN05428946_0311</name>
</gene>
<feature type="transmembrane region" description="Helical" evidence="6">
    <location>
        <begin position="9"/>
        <end position="27"/>
    </location>
</feature>
<name>A0A1U7PJI1_9BACI</name>
<sequence length="352" mass="39535">MSRWLNRRTITLFFLIAAAIVFAVFILPVSLPLLFALITAIFLEPLVKIVMIRFKWSRKTTVITTFISFMGLLVLLFYFSITRLFGKLIEFTKSAPEKFNNATGVWIDMQDKLFNYTEGMPLEAVEAIQNEMNRLIESLRDSLLSFVNYDTITGLLTGIPNFLVSLIVYLIALFMFMLELPALRLMMFKYMSDATGEKVRLLLDRINSVIFGFMKAQVLVSFIILAITFVGLLIITPQYAVVMSLVIWIIDIIPILGSIIILAPWSIYQFASGDVAEGTKLAILAVILLIVRRTVEPKVMGSQIGLSPLATLIAMFLGLKLFGFLGLFAGPLVVILFNAAKEAGIIRFNFKV</sequence>
<evidence type="ECO:0000256" key="5">
    <source>
        <dbReference type="ARBA" id="ARBA00023136"/>
    </source>
</evidence>
<evidence type="ECO:0000313" key="8">
    <source>
        <dbReference type="Proteomes" id="UP000187550"/>
    </source>
</evidence>
<dbReference type="GO" id="GO:0016020">
    <property type="term" value="C:membrane"/>
    <property type="evidence" value="ECO:0007669"/>
    <property type="project" value="UniProtKB-SubCell"/>
</dbReference>
<protein>
    <submittedName>
        <fullName evidence="7">Sporulation integral membrane protein YtvI</fullName>
    </submittedName>
</protein>
<feature type="transmembrane region" description="Helical" evidence="6">
    <location>
        <begin position="241"/>
        <end position="263"/>
    </location>
</feature>
<dbReference type="InterPro" id="IPR002549">
    <property type="entry name" value="AI-2E-like"/>
</dbReference>
<keyword evidence="3 6" id="KW-0812">Transmembrane</keyword>
<dbReference type="STRING" id="550447.SAMN05428946_0311"/>
<comment type="similarity">
    <text evidence="2">Belongs to the autoinducer-2 exporter (AI-2E) (TC 2.A.86) family.</text>
</comment>
<evidence type="ECO:0000256" key="1">
    <source>
        <dbReference type="ARBA" id="ARBA00004141"/>
    </source>
</evidence>
<dbReference type="EMBL" id="FTPL01000001">
    <property type="protein sequence ID" value="SIT68037.1"/>
    <property type="molecule type" value="Genomic_DNA"/>
</dbReference>